<keyword evidence="2" id="KW-0472">Membrane</keyword>
<dbReference type="PANTHER" id="PTHR21041:SF17">
    <property type="entry name" value="E3 UBIQUITIN-PROTEIN LIGASE DCST1"/>
    <property type="match status" value="1"/>
</dbReference>
<comment type="caution">
    <text evidence="3">The sequence shown here is derived from an EMBL/GenBank/DDBJ whole genome shotgun (WGS) entry which is preliminary data.</text>
</comment>
<evidence type="ECO:0000313" key="4">
    <source>
        <dbReference type="Proteomes" id="UP001234178"/>
    </source>
</evidence>
<feature type="region of interest" description="Disordered" evidence="1">
    <location>
        <begin position="1"/>
        <end position="28"/>
    </location>
</feature>
<keyword evidence="4" id="KW-1185">Reference proteome</keyword>
<name>A0ABQ9ZQV6_9CRUS</name>
<dbReference type="Proteomes" id="UP001234178">
    <property type="component" value="Unassembled WGS sequence"/>
</dbReference>
<dbReference type="InterPro" id="IPR051856">
    <property type="entry name" value="CSR-E3_Ligase_Protein"/>
</dbReference>
<dbReference type="EMBL" id="JAOYFB010000005">
    <property type="protein sequence ID" value="KAK4015317.1"/>
    <property type="molecule type" value="Genomic_DNA"/>
</dbReference>
<organism evidence="3 4">
    <name type="scientific">Daphnia magna</name>
    <dbReference type="NCBI Taxonomy" id="35525"/>
    <lineage>
        <taxon>Eukaryota</taxon>
        <taxon>Metazoa</taxon>
        <taxon>Ecdysozoa</taxon>
        <taxon>Arthropoda</taxon>
        <taxon>Crustacea</taxon>
        <taxon>Branchiopoda</taxon>
        <taxon>Diplostraca</taxon>
        <taxon>Cladocera</taxon>
        <taxon>Anomopoda</taxon>
        <taxon>Daphniidae</taxon>
        <taxon>Daphnia</taxon>
    </lineage>
</organism>
<keyword evidence="2" id="KW-1133">Transmembrane helix</keyword>
<protein>
    <submittedName>
        <fullName evidence="3">Uncharacterized protein</fullName>
    </submittedName>
</protein>
<evidence type="ECO:0000256" key="1">
    <source>
        <dbReference type="SAM" id="MobiDB-lite"/>
    </source>
</evidence>
<proteinExistence type="predicted"/>
<evidence type="ECO:0000256" key="2">
    <source>
        <dbReference type="SAM" id="Phobius"/>
    </source>
</evidence>
<feature type="transmembrane region" description="Helical" evidence="2">
    <location>
        <begin position="466"/>
        <end position="485"/>
    </location>
</feature>
<sequence length="647" mass="73949">MAAVRTGLTNSKPRTAPKSKTAKPNRRFGDFWPLNRGSPRSKTIGAEPYEQQCCKNILQILPNPNERWIIVEYPFVSAHKQYALIASVFFWFTLGSYFYSFRVCDLVCGRNANSSHPLCCASIAGGLFLTVGSAVAIVWRYLSPSLRPFLECILSLVGTMPSGFTSYALMKVLVYAETIQLLGHIRELSAIPITIAACLKNETIHSSQLIHKSSVFQQEHMNHVNTGVTDIIAKFNDVNGTQSQFRNAVEIGYRWLESRGFGCQQVLTRPFALCLNATKEAKKDCLLKGAQALCDIVDISEEICWKLMMLSKGPCQHLGPERITEMLASFRQRLGSLASGVIRMRVGILFELHVTSNVGDKLSKAWTRILESLRDTGELIRVMYNITINYVLKLVAMAGLLLWPVSYLCYYVCGPLSFDNSYITKAEYLEIQGLIEEMAEKDDVELQIVPVWIPTLKETIRMLWDLLFSADQLIIVAFLLVDFYYTNWVNDLHTKWLEMFHNFRTNLFDKIGQPNETTGVGFIGEMVVQQLEKLQEAIGFDRLLSCIRPAPPVTYSRNIFFTALAQKALYVFVQTKWRYIPSFICARFFRHRHYLRMSYLKAKIMLRPRSAQTRNHVSRCCFTLHLRRKLSALFVRLRSPIRKTCHV</sequence>
<gene>
    <name evidence="3" type="ORF">OUZ56_030298</name>
</gene>
<feature type="transmembrane region" description="Helical" evidence="2">
    <location>
        <begin position="121"/>
        <end position="142"/>
    </location>
</feature>
<dbReference type="PANTHER" id="PTHR21041">
    <property type="entry name" value="DENDRITIC CELL-SPECIFIC TRANSMEMBRANE PROTEIN"/>
    <property type="match status" value="1"/>
</dbReference>
<feature type="transmembrane region" description="Helical" evidence="2">
    <location>
        <begin position="82"/>
        <end position="101"/>
    </location>
</feature>
<evidence type="ECO:0000313" key="3">
    <source>
        <dbReference type="EMBL" id="KAK4015317.1"/>
    </source>
</evidence>
<feature type="compositionally biased region" description="Basic residues" evidence="1">
    <location>
        <begin position="15"/>
        <end position="26"/>
    </location>
</feature>
<dbReference type="Pfam" id="PF26039">
    <property type="entry name" value="Dcst2"/>
    <property type="match status" value="1"/>
</dbReference>
<keyword evidence="2" id="KW-0812">Transmembrane</keyword>
<feature type="transmembrane region" description="Helical" evidence="2">
    <location>
        <begin position="149"/>
        <end position="170"/>
    </location>
</feature>
<accession>A0ABQ9ZQV6</accession>
<feature type="transmembrane region" description="Helical" evidence="2">
    <location>
        <begin position="390"/>
        <end position="413"/>
    </location>
</feature>
<reference evidence="3 4" key="1">
    <citation type="journal article" date="2023" name="Nucleic Acids Res.">
        <title>The hologenome of Daphnia magna reveals possible DNA methylation and microbiome-mediated evolution of the host genome.</title>
        <authorList>
            <person name="Chaturvedi A."/>
            <person name="Li X."/>
            <person name="Dhandapani V."/>
            <person name="Marshall H."/>
            <person name="Kissane S."/>
            <person name="Cuenca-Cambronero M."/>
            <person name="Asole G."/>
            <person name="Calvet F."/>
            <person name="Ruiz-Romero M."/>
            <person name="Marangio P."/>
            <person name="Guigo R."/>
            <person name="Rago D."/>
            <person name="Mirbahai L."/>
            <person name="Eastwood N."/>
            <person name="Colbourne J.K."/>
            <person name="Zhou J."/>
            <person name="Mallon E."/>
            <person name="Orsini L."/>
        </authorList>
    </citation>
    <scope>NUCLEOTIDE SEQUENCE [LARGE SCALE GENOMIC DNA]</scope>
    <source>
        <strain evidence="3">LRV0_1</strain>
    </source>
</reference>